<proteinExistence type="predicted"/>
<organism evidence="4 5">
    <name type="scientific">Jiangella alba</name>
    <dbReference type="NCBI Taxonomy" id="561176"/>
    <lineage>
        <taxon>Bacteria</taxon>
        <taxon>Bacillati</taxon>
        <taxon>Actinomycetota</taxon>
        <taxon>Actinomycetes</taxon>
        <taxon>Jiangellales</taxon>
        <taxon>Jiangellaceae</taxon>
        <taxon>Jiangella</taxon>
    </lineage>
</organism>
<dbReference type="PROSITE" id="PS51257">
    <property type="entry name" value="PROKAR_LIPOPROTEIN"/>
    <property type="match status" value="1"/>
</dbReference>
<accession>A0A1H5LSX4</accession>
<dbReference type="AlphaFoldDB" id="A0A1H5LSX4"/>
<evidence type="ECO:0000256" key="1">
    <source>
        <dbReference type="SAM" id="MobiDB-lite"/>
    </source>
</evidence>
<feature type="chain" id="PRO_5010256528" description="DUF4232 domain-containing protein" evidence="2">
    <location>
        <begin position="23"/>
        <end position="387"/>
    </location>
</feature>
<protein>
    <recommendedName>
        <fullName evidence="3">DUF4232 domain-containing protein</fullName>
    </recommendedName>
</protein>
<sequence length="387" mass="39977">MPFRTLLAVVITLVLAACGQDAASTGGAGTPAVPDPETILADARALPGIDDVTLRYRDPDGDEHPELPADPAEWAAWTVRLDVVNRAESGAGSAVETMDDLEQLWDRAAMAAATSTPGTIRTPFPLPQLEVWLHPVTPTGSEITVRAYPLPESRDAVGGPVGDAYLFAGTPGVVRAVFDGETADVRVGDASDLAKVADVAAVQGAGVDVVRTIDDSAELAVADAPPRPPYTPSADWPADPSAPECDPAGLRLEITGSDAALGSRYLFLGATNTGPAPCAVQGHPDLTFRTLAEEPLTVTAVPAPGAARVVIPPGARAMAVVEWNAMPTADNPDLTYEVVLAAAPGAPATELPLTSWAVEGYGPHTNLDIVDGGEVTVTEWRPDGAPF</sequence>
<keyword evidence="2" id="KW-0732">Signal</keyword>
<dbReference type="RefSeq" id="WP_069113464.1">
    <property type="nucleotide sequence ID" value="NZ_FNUC01000003.1"/>
</dbReference>
<dbReference type="Proteomes" id="UP000181980">
    <property type="component" value="Unassembled WGS sequence"/>
</dbReference>
<reference evidence="5" key="1">
    <citation type="submission" date="2016-10" db="EMBL/GenBank/DDBJ databases">
        <authorList>
            <person name="Varghese N."/>
            <person name="Submissions S."/>
        </authorList>
    </citation>
    <scope>NUCLEOTIDE SEQUENCE [LARGE SCALE GENOMIC DNA]</scope>
    <source>
        <strain evidence="5">DSM 45237</strain>
    </source>
</reference>
<gene>
    <name evidence="4" type="ORF">SAMN04488561_2748</name>
</gene>
<name>A0A1H5LSX4_9ACTN</name>
<evidence type="ECO:0000313" key="5">
    <source>
        <dbReference type="Proteomes" id="UP000181980"/>
    </source>
</evidence>
<feature type="domain" description="DUF4232" evidence="3">
    <location>
        <begin position="245"/>
        <end position="380"/>
    </location>
</feature>
<evidence type="ECO:0000259" key="3">
    <source>
        <dbReference type="Pfam" id="PF14016"/>
    </source>
</evidence>
<dbReference type="EMBL" id="FNUC01000003">
    <property type="protein sequence ID" value="SEE80084.1"/>
    <property type="molecule type" value="Genomic_DNA"/>
</dbReference>
<keyword evidence="5" id="KW-1185">Reference proteome</keyword>
<dbReference type="Pfam" id="PF14016">
    <property type="entry name" value="DUF4232"/>
    <property type="match status" value="1"/>
</dbReference>
<dbReference type="OrthoDB" id="5175658at2"/>
<evidence type="ECO:0000256" key="2">
    <source>
        <dbReference type="SAM" id="SignalP"/>
    </source>
</evidence>
<feature type="signal peptide" evidence="2">
    <location>
        <begin position="1"/>
        <end position="22"/>
    </location>
</feature>
<feature type="region of interest" description="Disordered" evidence="1">
    <location>
        <begin position="223"/>
        <end position="243"/>
    </location>
</feature>
<feature type="compositionally biased region" description="Low complexity" evidence="1">
    <location>
        <begin position="232"/>
        <end position="243"/>
    </location>
</feature>
<dbReference type="STRING" id="561176.SAMN04488561_2748"/>
<evidence type="ECO:0000313" key="4">
    <source>
        <dbReference type="EMBL" id="SEE80084.1"/>
    </source>
</evidence>
<dbReference type="InterPro" id="IPR025326">
    <property type="entry name" value="DUF4232"/>
</dbReference>